<proteinExistence type="predicted"/>
<evidence type="ECO:0000313" key="1">
    <source>
        <dbReference type="EMBL" id="KAL3520572.1"/>
    </source>
</evidence>
<dbReference type="AlphaFoldDB" id="A0ABD2ZM97"/>
<accession>A0ABD2ZM97</accession>
<reference evidence="1 2" key="1">
    <citation type="submission" date="2024-11" db="EMBL/GenBank/DDBJ databases">
        <title>A near-complete genome assembly of Cinchona calisaya.</title>
        <authorList>
            <person name="Lian D.C."/>
            <person name="Zhao X.W."/>
            <person name="Wei L."/>
        </authorList>
    </citation>
    <scope>NUCLEOTIDE SEQUENCE [LARGE SCALE GENOMIC DNA]</scope>
    <source>
        <tissue evidence="1">Nenye</tissue>
    </source>
</reference>
<organism evidence="1 2">
    <name type="scientific">Cinchona calisaya</name>
    <dbReference type="NCBI Taxonomy" id="153742"/>
    <lineage>
        <taxon>Eukaryota</taxon>
        <taxon>Viridiplantae</taxon>
        <taxon>Streptophyta</taxon>
        <taxon>Embryophyta</taxon>
        <taxon>Tracheophyta</taxon>
        <taxon>Spermatophyta</taxon>
        <taxon>Magnoliopsida</taxon>
        <taxon>eudicotyledons</taxon>
        <taxon>Gunneridae</taxon>
        <taxon>Pentapetalae</taxon>
        <taxon>asterids</taxon>
        <taxon>lamiids</taxon>
        <taxon>Gentianales</taxon>
        <taxon>Rubiaceae</taxon>
        <taxon>Cinchonoideae</taxon>
        <taxon>Cinchoneae</taxon>
        <taxon>Cinchona</taxon>
    </lineage>
</organism>
<name>A0ABD2ZM97_9GENT</name>
<protein>
    <submittedName>
        <fullName evidence="1">Uncharacterized protein</fullName>
    </submittedName>
</protein>
<dbReference type="Proteomes" id="UP001630127">
    <property type="component" value="Unassembled WGS sequence"/>
</dbReference>
<keyword evidence="2" id="KW-1185">Reference proteome</keyword>
<dbReference type="EMBL" id="JBJUIK010000008">
    <property type="protein sequence ID" value="KAL3520572.1"/>
    <property type="molecule type" value="Genomic_DNA"/>
</dbReference>
<comment type="caution">
    <text evidence="1">The sequence shown here is derived from an EMBL/GenBank/DDBJ whole genome shotgun (WGS) entry which is preliminary data.</text>
</comment>
<sequence>MGDQMEEQLSEVMRKFDLFEKKSKDLNFDSTDIAKVVDKDGPLKKENGNIVLLHAEGHRINEDGHSSEMCVHKCSASLATKEHSGIQLVRPLSTQIMEVTCKKEGKKKMTMQYKGRTRKPLQAIDMNIDKMEIGVIPVNIKWSPPPGGKVIINTNAVTDGKKKRVGLGECC</sequence>
<gene>
    <name evidence="1" type="ORF">ACH5RR_018721</name>
</gene>
<evidence type="ECO:0000313" key="2">
    <source>
        <dbReference type="Proteomes" id="UP001630127"/>
    </source>
</evidence>